<sequence>MEHERLRDHTKPPAHAKSRDEQVNIRFSAWASSVVALLVMAPSIYRLATGAFAGWDLAFIAVGIGLITFHMVRLVRLRNEQGHAQ</sequence>
<feature type="transmembrane region" description="Helical" evidence="2">
    <location>
        <begin position="57"/>
        <end position="75"/>
    </location>
</feature>
<feature type="region of interest" description="Disordered" evidence="1">
    <location>
        <begin position="1"/>
        <end position="20"/>
    </location>
</feature>
<accession>A0A1H2B511</accession>
<dbReference type="AlphaFoldDB" id="A0A1H2B511"/>
<name>A0A1H2B511_9MICC</name>
<evidence type="ECO:0000313" key="3">
    <source>
        <dbReference type="EMBL" id="SDT53365.1"/>
    </source>
</evidence>
<dbReference type="Proteomes" id="UP000198751">
    <property type="component" value="Chromosome I"/>
</dbReference>
<dbReference type="RefSeq" id="WP_157693494.1">
    <property type="nucleotide sequence ID" value="NZ_LT629779.1"/>
</dbReference>
<evidence type="ECO:0000313" key="4">
    <source>
        <dbReference type="Proteomes" id="UP000198751"/>
    </source>
</evidence>
<keyword evidence="2" id="KW-1133">Transmembrane helix</keyword>
<evidence type="ECO:0000256" key="1">
    <source>
        <dbReference type="SAM" id="MobiDB-lite"/>
    </source>
</evidence>
<protein>
    <submittedName>
        <fullName evidence="3">Uncharacterized protein</fullName>
    </submittedName>
</protein>
<feature type="transmembrane region" description="Helical" evidence="2">
    <location>
        <begin position="27"/>
        <end position="45"/>
    </location>
</feature>
<keyword evidence="2" id="KW-0472">Membrane</keyword>
<reference evidence="4" key="1">
    <citation type="submission" date="2016-10" db="EMBL/GenBank/DDBJ databases">
        <authorList>
            <person name="Varghese N."/>
            <person name="Submissions S."/>
        </authorList>
    </citation>
    <scope>NUCLEOTIDE SEQUENCE [LARGE SCALE GENOMIC DNA]</scope>
    <source>
        <strain evidence="4">IMMIB L-1606</strain>
    </source>
</reference>
<dbReference type="OrthoDB" id="9844609at2"/>
<organism evidence="3 4">
    <name type="scientific">Pseudarthrobacter equi</name>
    <dbReference type="NCBI Taxonomy" id="728066"/>
    <lineage>
        <taxon>Bacteria</taxon>
        <taxon>Bacillati</taxon>
        <taxon>Actinomycetota</taxon>
        <taxon>Actinomycetes</taxon>
        <taxon>Micrococcales</taxon>
        <taxon>Micrococcaceae</taxon>
        <taxon>Pseudarthrobacter</taxon>
    </lineage>
</organism>
<proteinExistence type="predicted"/>
<evidence type="ECO:0000256" key="2">
    <source>
        <dbReference type="SAM" id="Phobius"/>
    </source>
</evidence>
<keyword evidence="2" id="KW-0812">Transmembrane</keyword>
<dbReference type="EMBL" id="LT629779">
    <property type="protein sequence ID" value="SDT53365.1"/>
    <property type="molecule type" value="Genomic_DNA"/>
</dbReference>
<gene>
    <name evidence="3" type="ORF">SAMN04489743_3438</name>
</gene>
<keyword evidence="4" id="KW-1185">Reference proteome</keyword>